<name>A0ABV7JFN5_9GAMM</name>
<feature type="chain" id="PRO_5045455616" description="DUF11 domain-containing protein" evidence="1">
    <location>
        <begin position="23"/>
        <end position="805"/>
    </location>
</feature>
<evidence type="ECO:0000313" key="3">
    <source>
        <dbReference type="EMBL" id="MFC3195700.1"/>
    </source>
</evidence>
<organism evidence="3 4">
    <name type="scientific">Marinicella sediminis</name>
    <dbReference type="NCBI Taxonomy" id="1792834"/>
    <lineage>
        <taxon>Bacteria</taxon>
        <taxon>Pseudomonadati</taxon>
        <taxon>Pseudomonadota</taxon>
        <taxon>Gammaproteobacteria</taxon>
        <taxon>Lysobacterales</taxon>
        <taxon>Marinicellaceae</taxon>
        <taxon>Marinicella</taxon>
    </lineage>
</organism>
<gene>
    <name evidence="3" type="ORF">ACFODZ_15705</name>
</gene>
<dbReference type="EMBL" id="JBHRTS010000010">
    <property type="protein sequence ID" value="MFC3195700.1"/>
    <property type="molecule type" value="Genomic_DNA"/>
</dbReference>
<protein>
    <recommendedName>
        <fullName evidence="2">DUF11 domain-containing protein</fullName>
    </recommendedName>
</protein>
<proteinExistence type="predicted"/>
<dbReference type="InterPro" id="IPR001434">
    <property type="entry name" value="OmcB-like_DUF11"/>
</dbReference>
<accession>A0ABV7JFN5</accession>
<feature type="non-terminal residue" evidence="3">
    <location>
        <position position="805"/>
    </location>
</feature>
<comment type="caution">
    <text evidence="3">The sequence shown here is derived from an EMBL/GenBank/DDBJ whole genome shotgun (WGS) entry which is preliminary data.</text>
</comment>
<feature type="signal peptide" evidence="1">
    <location>
        <begin position="1"/>
        <end position="22"/>
    </location>
</feature>
<reference evidence="4" key="1">
    <citation type="journal article" date="2019" name="Int. J. Syst. Evol. Microbiol.">
        <title>The Global Catalogue of Microorganisms (GCM) 10K type strain sequencing project: providing services to taxonomists for standard genome sequencing and annotation.</title>
        <authorList>
            <consortium name="The Broad Institute Genomics Platform"/>
            <consortium name="The Broad Institute Genome Sequencing Center for Infectious Disease"/>
            <person name="Wu L."/>
            <person name="Ma J."/>
        </authorList>
    </citation>
    <scope>NUCLEOTIDE SEQUENCE [LARGE SCALE GENOMIC DNA]</scope>
    <source>
        <strain evidence="4">KCTC 42953</strain>
    </source>
</reference>
<feature type="domain" description="DUF11" evidence="2">
    <location>
        <begin position="362"/>
        <end position="481"/>
    </location>
</feature>
<dbReference type="SUPFAM" id="SSF49401">
    <property type="entry name" value="Bacterial adhesins"/>
    <property type="match status" value="1"/>
</dbReference>
<evidence type="ECO:0000313" key="4">
    <source>
        <dbReference type="Proteomes" id="UP001595533"/>
    </source>
</evidence>
<dbReference type="InterPro" id="IPR008966">
    <property type="entry name" value="Adhesion_dom_sf"/>
</dbReference>
<sequence>MRAFKSCAIALLCVFALGEVNAQTTRNFVERAGFDVNGNITLVGNTLFTCQAGGDCAQVQDGTTAGLNGRAMIFVDVDPTAPGSYANSSEAQLNTPAGSSVLWAGLYWGGRAGQTEASRGTIYMRLPGSGSWNTVSASQIDTFNNDGASGSRPYQAFANVTSLVQSAGNGTYAVGGMTALTGNDGLGFYGGWSLAVIYQDNSQSFKRLNVYDGAARVIGTQTVSITITGLVTPTTPGFNTTVGALVWEGDNSLTGDSFVFETNTLSQTGLNPATDFWNSSITSLGSRVTTKNPDYVNQLSMDLDLIDVSGLLAPSSTTADIDFVTNGDSYFPHYLAFATELFVPDYSSTMSKTATDLNGGGVVRGDVIEYTITFQNTGTDDAINTVLTDVIPANTTYVPGSMQIVSSDAGDPIGSLSDSAGNDQGEFDGSQVTIYLGNGATSSSGGTFAPNEGATISFQVTINNDAPVGTITNTADVVANSTTLPTTDFTGSDSADVTISDITPPSAAVCTVSPNPANNGTALTATCTGVESGGSVSIPNYSCGAEVGGTVTCTATAGTGLGQVSGDETATTSDAAGNTATSVAAFTLDNTPPTIGACTVTPNPANDGTPLTAVCTGVETGATVTIPGYVCGAEAGNQVTCSATAGGAVDGDEIATATDAVGNTATSPAPFVLDNTPPAAPVCTVTPDPANDGTALTATCTGVETGATVTIPGYACGAEAGNVVTCSATAGGAVDGDEQATTTDAAGNSVQSDAFFTLDNTPPAAPVCTVTPDPANDGTALTATCTGVETGATVTIPGYACGAEA</sequence>
<keyword evidence="1" id="KW-0732">Signal</keyword>
<dbReference type="NCBIfam" id="TIGR01451">
    <property type="entry name" value="B_ant_repeat"/>
    <property type="match status" value="1"/>
</dbReference>
<evidence type="ECO:0000256" key="1">
    <source>
        <dbReference type="SAM" id="SignalP"/>
    </source>
</evidence>
<dbReference type="RefSeq" id="WP_379876707.1">
    <property type="nucleotide sequence ID" value="NZ_JBHRTS010000010.1"/>
</dbReference>
<dbReference type="InterPro" id="IPR047589">
    <property type="entry name" value="DUF11_rpt"/>
</dbReference>
<dbReference type="Pfam" id="PF01345">
    <property type="entry name" value="DUF11"/>
    <property type="match status" value="1"/>
</dbReference>
<dbReference type="Proteomes" id="UP001595533">
    <property type="component" value="Unassembled WGS sequence"/>
</dbReference>
<keyword evidence="4" id="KW-1185">Reference proteome</keyword>
<evidence type="ECO:0000259" key="2">
    <source>
        <dbReference type="Pfam" id="PF01345"/>
    </source>
</evidence>
<dbReference type="Gene3D" id="2.60.40.740">
    <property type="match status" value="1"/>
</dbReference>